<protein>
    <submittedName>
        <fullName evidence="1">Uncharacterized protein</fullName>
    </submittedName>
</protein>
<accession>A0ABR0Q2S3</accession>
<sequence>MDTIMKKMVEEHQATVRKMVEEQKAAMARIKQKHPEALESFQNETLQNYSNFLLKLKANIFLHVQVVGGPFDARKVDLDAIYKVVVDQLGFEIHFHSRATWEKFTSK</sequence>
<proteinExistence type="predicted"/>
<comment type="caution">
    <text evidence="1">The sequence shown here is derived from an EMBL/GenBank/DDBJ whole genome shotgun (WGS) entry which is preliminary data.</text>
</comment>
<reference evidence="1 2" key="1">
    <citation type="submission" date="2023-03" db="EMBL/GenBank/DDBJ databases">
        <title>WGS of Gossypium arboreum.</title>
        <authorList>
            <person name="Yu D."/>
        </authorList>
    </citation>
    <scope>NUCLEOTIDE SEQUENCE [LARGE SCALE GENOMIC DNA]</scope>
    <source>
        <tissue evidence="1">Leaf</tissue>
    </source>
</reference>
<evidence type="ECO:0000313" key="2">
    <source>
        <dbReference type="Proteomes" id="UP001358586"/>
    </source>
</evidence>
<keyword evidence="2" id="KW-1185">Reference proteome</keyword>
<evidence type="ECO:0000313" key="1">
    <source>
        <dbReference type="EMBL" id="KAK5833450.1"/>
    </source>
</evidence>
<organism evidence="1 2">
    <name type="scientific">Gossypium arboreum</name>
    <name type="common">Tree cotton</name>
    <name type="synonym">Gossypium nanking</name>
    <dbReference type="NCBI Taxonomy" id="29729"/>
    <lineage>
        <taxon>Eukaryota</taxon>
        <taxon>Viridiplantae</taxon>
        <taxon>Streptophyta</taxon>
        <taxon>Embryophyta</taxon>
        <taxon>Tracheophyta</taxon>
        <taxon>Spermatophyta</taxon>
        <taxon>Magnoliopsida</taxon>
        <taxon>eudicotyledons</taxon>
        <taxon>Gunneridae</taxon>
        <taxon>Pentapetalae</taxon>
        <taxon>rosids</taxon>
        <taxon>malvids</taxon>
        <taxon>Malvales</taxon>
        <taxon>Malvaceae</taxon>
        <taxon>Malvoideae</taxon>
        <taxon>Gossypium</taxon>
    </lineage>
</organism>
<name>A0ABR0Q2S3_GOSAR</name>
<dbReference type="EMBL" id="JARKNE010000005">
    <property type="protein sequence ID" value="KAK5833450.1"/>
    <property type="molecule type" value="Genomic_DNA"/>
</dbReference>
<dbReference type="Proteomes" id="UP001358586">
    <property type="component" value="Chromosome 5"/>
</dbReference>
<gene>
    <name evidence="1" type="ORF">PVK06_017284</name>
</gene>